<dbReference type="Pfam" id="PF11843">
    <property type="entry name" value="DUF3363"/>
    <property type="match status" value="1"/>
</dbReference>
<keyword evidence="3" id="KW-1185">Reference proteome</keyword>
<name>A0ABU8RTZ3_9SPHN</name>
<dbReference type="EMBL" id="JBBHJZ010000001">
    <property type="protein sequence ID" value="MEJ5976574.1"/>
    <property type="molecule type" value="Genomic_DNA"/>
</dbReference>
<protein>
    <submittedName>
        <fullName evidence="2">Relaxase/mobilization nuclease RlxS</fullName>
    </submittedName>
</protein>
<dbReference type="Pfam" id="PF03432">
    <property type="entry name" value="Relaxase"/>
    <property type="match status" value="1"/>
</dbReference>
<feature type="domain" description="MobA/VirD2-like nuclease" evidence="1">
    <location>
        <begin position="135"/>
        <end position="211"/>
    </location>
</feature>
<evidence type="ECO:0000313" key="2">
    <source>
        <dbReference type="EMBL" id="MEJ5976574.1"/>
    </source>
</evidence>
<dbReference type="InterPro" id="IPR005094">
    <property type="entry name" value="Endonuclease_MobA/VirD2"/>
</dbReference>
<gene>
    <name evidence="2" type="primary">rlxS</name>
    <name evidence="2" type="ORF">WG901_08010</name>
</gene>
<reference evidence="2 3" key="1">
    <citation type="submission" date="2024-03" db="EMBL/GenBank/DDBJ databases">
        <authorList>
            <person name="Jo J.-H."/>
        </authorList>
    </citation>
    <scope>NUCLEOTIDE SEQUENCE [LARGE SCALE GENOMIC DNA]</scope>
    <source>
        <strain evidence="2 3">PS1R-30</strain>
    </source>
</reference>
<proteinExistence type="predicted"/>
<dbReference type="RefSeq" id="WP_339586481.1">
    <property type="nucleotide sequence ID" value="NZ_JBBHJZ010000001.1"/>
</dbReference>
<dbReference type="InterPro" id="IPR021795">
    <property type="entry name" value="DUF3363"/>
</dbReference>
<sequence length="659" mass="73317">MSNEDDFEPRLGRQNARGRGRLARPALHAILVATNRARGGRAVKGSRGFTGSRIGRGVGMGQVFAGRDRLAAFRGRRVIVKARIVRLGAQGMGAAKAHLRYIERDGTSRSGERETLYDAASDRADRQAFVDRSSGDRHQFRFIVSPEDGGEYDDLKGLTRRLMSRMEEDLGTRLDWVAADHFDTAHPHVHVIVRGKDEAGKDLVIARDYIRHGMRARAVELVDLDLGPRSDVAIRERLVAEVGQERLTSIDRMLVREADNGLITPTAHDPFQQTVKIGRLRELERLGLAAREEGGWRLSSDLTATLQAMGERGDIIRTMQRAYTARGEEPPPARSRVIFEPASDRPAPLVGRLVSRGLSDEFQDRHYLIIDGADGRSHYVDIGKAEATGDLPREGVVAVSPRDASPRAVDRTIADVARSNDGLYSAELHRDHDPDASHAFAETHVRRLEAMRRALGAPEREADGTWRVGTDHLARAAQFEAVRAREAPVSVEVLSPVPVRQLSVADAATWLDRQLVSSDEQDRADTGFGRDLSQALRARCAWLVEQGLASGQGEEWRYAPDLIERLRRRELLRVAGQLSRELGLRFAESKPGERIEGIYRRRIDMVSGRFALIEQSREFTLVPWRPVLEPHADKVVSGLVRESGISWTFGRQRGGPGIS</sequence>
<dbReference type="Proteomes" id="UP001361239">
    <property type="component" value="Unassembled WGS sequence"/>
</dbReference>
<dbReference type="NCBIfam" id="NF041267">
    <property type="entry name" value="relax_RlxS"/>
    <property type="match status" value="1"/>
</dbReference>
<evidence type="ECO:0000313" key="3">
    <source>
        <dbReference type="Proteomes" id="UP001361239"/>
    </source>
</evidence>
<organism evidence="2 3">
    <name type="scientific">Novosphingobium anseongense</name>
    <dbReference type="NCBI Taxonomy" id="3133436"/>
    <lineage>
        <taxon>Bacteria</taxon>
        <taxon>Pseudomonadati</taxon>
        <taxon>Pseudomonadota</taxon>
        <taxon>Alphaproteobacteria</taxon>
        <taxon>Sphingomonadales</taxon>
        <taxon>Sphingomonadaceae</taxon>
        <taxon>Novosphingobium</taxon>
    </lineage>
</organism>
<accession>A0ABU8RTZ3</accession>
<evidence type="ECO:0000259" key="1">
    <source>
        <dbReference type="Pfam" id="PF03432"/>
    </source>
</evidence>
<comment type="caution">
    <text evidence="2">The sequence shown here is derived from an EMBL/GenBank/DDBJ whole genome shotgun (WGS) entry which is preliminary data.</text>
</comment>